<dbReference type="OrthoDB" id="1588579at2759"/>
<evidence type="ECO:0000256" key="1">
    <source>
        <dbReference type="ARBA" id="ARBA00004141"/>
    </source>
</evidence>
<organism evidence="7 8">
    <name type="scientific">Kuraishia capsulata CBS 1993</name>
    <dbReference type="NCBI Taxonomy" id="1382522"/>
    <lineage>
        <taxon>Eukaryota</taxon>
        <taxon>Fungi</taxon>
        <taxon>Dikarya</taxon>
        <taxon>Ascomycota</taxon>
        <taxon>Saccharomycotina</taxon>
        <taxon>Pichiomycetes</taxon>
        <taxon>Pichiales</taxon>
        <taxon>Pichiaceae</taxon>
        <taxon>Kuraishia</taxon>
    </lineage>
</organism>
<feature type="transmembrane region" description="Helical" evidence="5">
    <location>
        <begin position="200"/>
        <end position="220"/>
    </location>
</feature>
<dbReference type="GO" id="GO:0016020">
    <property type="term" value="C:membrane"/>
    <property type="evidence" value="ECO:0007669"/>
    <property type="project" value="UniProtKB-SubCell"/>
</dbReference>
<reference evidence="7" key="1">
    <citation type="submission" date="2013-12" db="EMBL/GenBank/DDBJ databases">
        <authorList>
            <person name="Genoscope - CEA"/>
        </authorList>
    </citation>
    <scope>NUCLEOTIDE SEQUENCE</scope>
    <source>
        <strain evidence="7">CBS 1993</strain>
    </source>
</reference>
<feature type="transmembrane region" description="Helical" evidence="5">
    <location>
        <begin position="344"/>
        <end position="362"/>
    </location>
</feature>
<evidence type="ECO:0000256" key="3">
    <source>
        <dbReference type="ARBA" id="ARBA00022989"/>
    </source>
</evidence>
<evidence type="ECO:0000313" key="8">
    <source>
        <dbReference type="Proteomes" id="UP000019384"/>
    </source>
</evidence>
<dbReference type="EMBL" id="HG793130">
    <property type="protein sequence ID" value="CDK29378.1"/>
    <property type="molecule type" value="Genomic_DNA"/>
</dbReference>
<accession>W6MSL9</accession>
<protein>
    <recommendedName>
        <fullName evidence="6">Sugar phosphate transporter domain-containing protein</fullName>
    </recommendedName>
</protein>
<dbReference type="GO" id="GO:0006888">
    <property type="term" value="P:endoplasmic reticulum to Golgi vesicle-mediated transport"/>
    <property type="evidence" value="ECO:0007669"/>
    <property type="project" value="EnsemblFungi"/>
</dbReference>
<evidence type="ECO:0000313" key="7">
    <source>
        <dbReference type="EMBL" id="CDK29378.1"/>
    </source>
</evidence>
<dbReference type="Pfam" id="PF03151">
    <property type="entry name" value="TPT"/>
    <property type="match status" value="2"/>
</dbReference>
<feature type="transmembrane region" description="Helical" evidence="5">
    <location>
        <begin position="167"/>
        <end position="188"/>
    </location>
</feature>
<feature type="transmembrane region" description="Helical" evidence="5">
    <location>
        <begin position="142"/>
        <end position="161"/>
    </location>
</feature>
<reference evidence="7" key="2">
    <citation type="submission" date="2014-02" db="EMBL/GenBank/DDBJ databases">
        <title>Complete DNA sequence of /Kuraishia capsulata/ illustrates novel genomic features among budding yeasts (/Saccharomycotina/).</title>
        <authorList>
            <person name="Morales L."/>
            <person name="Noel B."/>
            <person name="Porcel B."/>
            <person name="Marcet-Houben M."/>
            <person name="Hullo M-F."/>
            <person name="Sacerdot C."/>
            <person name="Tekaia F."/>
            <person name="Leh-Louis V."/>
            <person name="Despons L."/>
            <person name="Khanna V."/>
            <person name="Aury J-M."/>
            <person name="Barbe V."/>
            <person name="Couloux A."/>
            <person name="Labadie K."/>
            <person name="Pelletier E."/>
            <person name="Souciet J-L."/>
            <person name="Boekhout T."/>
            <person name="Gabaldon T."/>
            <person name="Wincker P."/>
            <person name="Dujon B."/>
        </authorList>
    </citation>
    <scope>NUCLEOTIDE SEQUENCE</scope>
    <source>
        <strain evidence="7">CBS 1993</strain>
    </source>
</reference>
<keyword evidence="4 5" id="KW-0472">Membrane</keyword>
<dbReference type="GO" id="GO:0005783">
    <property type="term" value="C:endoplasmic reticulum"/>
    <property type="evidence" value="ECO:0007669"/>
    <property type="project" value="EnsemblFungi"/>
</dbReference>
<proteinExistence type="predicted"/>
<evidence type="ECO:0000259" key="6">
    <source>
        <dbReference type="Pfam" id="PF03151"/>
    </source>
</evidence>
<feature type="transmembrane region" description="Helical" evidence="5">
    <location>
        <begin position="382"/>
        <end position="403"/>
    </location>
</feature>
<dbReference type="HOGENOM" id="CLU_019048_4_1_1"/>
<gene>
    <name evidence="7" type="ORF">KUCA_T00005366001</name>
</gene>
<dbReference type="Proteomes" id="UP000019384">
    <property type="component" value="Unassembled WGS sequence"/>
</dbReference>
<comment type="subcellular location">
    <subcellularLocation>
        <location evidence="1">Membrane</location>
        <topology evidence="1">Multi-pass membrane protein</topology>
    </subcellularLocation>
</comment>
<dbReference type="RefSeq" id="XP_022461365.1">
    <property type="nucleotide sequence ID" value="XM_022600555.1"/>
</dbReference>
<keyword evidence="2 5" id="KW-0812">Transmembrane</keyword>
<keyword evidence="8" id="KW-1185">Reference proteome</keyword>
<name>W6MSL9_9ASCO</name>
<evidence type="ECO:0000256" key="2">
    <source>
        <dbReference type="ARBA" id="ARBA00022692"/>
    </source>
</evidence>
<dbReference type="InterPro" id="IPR004853">
    <property type="entry name" value="Sugar_P_trans_dom"/>
</dbReference>
<evidence type="ECO:0000256" key="4">
    <source>
        <dbReference type="ARBA" id="ARBA00023136"/>
    </source>
</evidence>
<dbReference type="AlphaFoldDB" id="W6MSL9"/>
<dbReference type="PANTHER" id="PTHR11132">
    <property type="entry name" value="SOLUTE CARRIER FAMILY 35"/>
    <property type="match status" value="1"/>
</dbReference>
<dbReference type="InterPro" id="IPR050186">
    <property type="entry name" value="TPT_transporter"/>
</dbReference>
<keyword evidence="3 5" id="KW-1133">Transmembrane helix</keyword>
<evidence type="ECO:0000256" key="5">
    <source>
        <dbReference type="SAM" id="Phobius"/>
    </source>
</evidence>
<feature type="domain" description="Sugar phosphate transporter" evidence="6">
    <location>
        <begin position="36"/>
        <end position="254"/>
    </location>
</feature>
<feature type="transmembrane region" description="Helical" evidence="5">
    <location>
        <begin position="71"/>
        <end position="90"/>
    </location>
</feature>
<feature type="domain" description="Sugar phosphate transporter" evidence="6">
    <location>
        <begin position="333"/>
        <end position="453"/>
    </location>
</feature>
<sequence length="461" mass="51599">MSGMLYLKQTRLQRPIERVSGLFERYTRILPVIDWKLVFLCSIWYSTSVVSNNSTKSILREFSYPVTLTEIQFLLNAAFCLLTVCAVRSYDRAFNTRRTNPNSLYAARPRSIVDIFPTGTFPANLDSQSYSILHDFTKPTRFVLMTTLPMGIFQFVGHIASHKATSIIPVSLVHTIKALSPITTVVIYRSLFKVEFSTKTYLTLVPLVSGVMLSCLKNNLAINDDLFYKGIMFAFLSMLIFVSQNIFAKRILTFEAKPNSGDFFSEAAKSLSLSQNQTFRSNLKVVRSESAASTPILPISMTPAQMSPQLSARPERIPLQTDKSSLNLSNHFQQTEKKLDKVTVLFYCSLVGFGLTLPIYIMSEVSNSKSNAFSLSLVGTPMMWTMLINGSSHFAQSLVAFQILGMISPINYSIANIMKRICVIVGSILVEGTSLTNIQWLGLVLTVAGLYAYDKWGVQRK</sequence>
<dbReference type="GeneID" id="34522753"/>
<feature type="transmembrane region" description="Helical" evidence="5">
    <location>
        <begin position="226"/>
        <end position="247"/>
    </location>
</feature>